<evidence type="ECO:0000313" key="8">
    <source>
        <dbReference type="EMBL" id="PMD27871.1"/>
    </source>
</evidence>
<keyword evidence="5" id="KW-0560">Oxidoreductase</keyword>
<evidence type="ECO:0000256" key="7">
    <source>
        <dbReference type="SAM" id="MobiDB-lite"/>
    </source>
</evidence>
<dbReference type="InterPro" id="IPR036249">
    <property type="entry name" value="Thioredoxin-like_sf"/>
</dbReference>
<dbReference type="InterPro" id="IPR012882">
    <property type="entry name" value="Fmp46"/>
</dbReference>
<comment type="function">
    <text evidence="1">Putative mitochondrial redox protein which could be involved in the reduction of small toxic molecules.</text>
</comment>
<dbReference type="GO" id="GO:0016491">
    <property type="term" value="F:oxidoreductase activity"/>
    <property type="evidence" value="ECO:0007669"/>
    <property type="project" value="UniProtKB-KW"/>
</dbReference>
<dbReference type="Gene3D" id="3.40.30.10">
    <property type="entry name" value="Glutaredoxin"/>
    <property type="match status" value="1"/>
</dbReference>
<dbReference type="Proteomes" id="UP000235672">
    <property type="component" value="Unassembled WGS sequence"/>
</dbReference>
<accession>A0A2J6QNM5</accession>
<feature type="region of interest" description="Disordered" evidence="7">
    <location>
        <begin position="34"/>
        <end position="68"/>
    </location>
</feature>
<evidence type="ECO:0000256" key="1">
    <source>
        <dbReference type="ARBA" id="ARBA00002963"/>
    </source>
</evidence>
<gene>
    <name evidence="8" type="ORF">NA56DRAFT_640623</name>
</gene>
<keyword evidence="4" id="KW-0809">Transit peptide</keyword>
<evidence type="ECO:0008006" key="10">
    <source>
        <dbReference type="Google" id="ProtNLM"/>
    </source>
</evidence>
<dbReference type="PANTHER" id="PTHR28071">
    <property type="entry name" value="REDOX PROTEIN FMP46, MITOCHONDRIAL-RELATED"/>
    <property type="match status" value="1"/>
</dbReference>
<dbReference type="GO" id="GO:0005739">
    <property type="term" value="C:mitochondrion"/>
    <property type="evidence" value="ECO:0007669"/>
    <property type="project" value="UniProtKB-SubCell"/>
</dbReference>
<proteinExistence type="inferred from homology"/>
<evidence type="ECO:0000256" key="3">
    <source>
        <dbReference type="ARBA" id="ARBA00009734"/>
    </source>
</evidence>
<keyword evidence="9" id="KW-1185">Reference proteome</keyword>
<reference evidence="8 9" key="1">
    <citation type="submission" date="2016-05" db="EMBL/GenBank/DDBJ databases">
        <title>A degradative enzymes factory behind the ericoid mycorrhizal symbiosis.</title>
        <authorList>
            <consortium name="DOE Joint Genome Institute"/>
            <person name="Martino E."/>
            <person name="Morin E."/>
            <person name="Grelet G."/>
            <person name="Kuo A."/>
            <person name="Kohler A."/>
            <person name="Daghino S."/>
            <person name="Barry K."/>
            <person name="Choi C."/>
            <person name="Cichocki N."/>
            <person name="Clum A."/>
            <person name="Copeland A."/>
            <person name="Hainaut M."/>
            <person name="Haridas S."/>
            <person name="Labutti K."/>
            <person name="Lindquist E."/>
            <person name="Lipzen A."/>
            <person name="Khouja H.-R."/>
            <person name="Murat C."/>
            <person name="Ohm R."/>
            <person name="Olson A."/>
            <person name="Spatafora J."/>
            <person name="Veneault-Fourrey C."/>
            <person name="Henrissat B."/>
            <person name="Grigoriev I."/>
            <person name="Martin F."/>
            <person name="Perotto S."/>
        </authorList>
    </citation>
    <scope>NUCLEOTIDE SEQUENCE [LARGE SCALE GENOMIC DNA]</scope>
    <source>
        <strain evidence="8 9">UAMH 7357</strain>
    </source>
</reference>
<dbReference type="OrthoDB" id="59229at2759"/>
<dbReference type="AlphaFoldDB" id="A0A2J6QNM5"/>
<dbReference type="EMBL" id="KZ613465">
    <property type="protein sequence ID" value="PMD27871.1"/>
    <property type="molecule type" value="Genomic_DNA"/>
</dbReference>
<organism evidence="8 9">
    <name type="scientific">Hyaloscypha hepaticicola</name>
    <dbReference type="NCBI Taxonomy" id="2082293"/>
    <lineage>
        <taxon>Eukaryota</taxon>
        <taxon>Fungi</taxon>
        <taxon>Dikarya</taxon>
        <taxon>Ascomycota</taxon>
        <taxon>Pezizomycotina</taxon>
        <taxon>Leotiomycetes</taxon>
        <taxon>Helotiales</taxon>
        <taxon>Hyaloscyphaceae</taxon>
        <taxon>Hyaloscypha</taxon>
    </lineage>
</organism>
<sequence length="141" mass="15754">MFRFHKTKDVISLFHNAKSPASLRVNTLLKQISANTSEHATEDQASDHTPQTHPQRQEFELEVTEAPPTPDQLKSILEYIGAQNAGTIIQGARDEADAMRKLKENSESFQRPVTVDWANGRAVVGSNESEILKMIEDLPKS</sequence>
<comment type="subcellular location">
    <subcellularLocation>
        <location evidence="2">Mitochondrion</location>
    </subcellularLocation>
</comment>
<evidence type="ECO:0000256" key="5">
    <source>
        <dbReference type="ARBA" id="ARBA00023002"/>
    </source>
</evidence>
<comment type="similarity">
    <text evidence="3">Belongs to the FMP46 family.</text>
</comment>
<protein>
    <recommendedName>
        <fullName evidence="10">DUF1687-domain-containing protein</fullName>
    </recommendedName>
</protein>
<evidence type="ECO:0000313" key="9">
    <source>
        <dbReference type="Proteomes" id="UP000235672"/>
    </source>
</evidence>
<evidence type="ECO:0000256" key="2">
    <source>
        <dbReference type="ARBA" id="ARBA00004173"/>
    </source>
</evidence>
<name>A0A2J6QNM5_9HELO</name>
<keyword evidence="6" id="KW-0496">Mitochondrion</keyword>
<evidence type="ECO:0000256" key="4">
    <source>
        <dbReference type="ARBA" id="ARBA00022946"/>
    </source>
</evidence>
<dbReference type="SUPFAM" id="SSF52833">
    <property type="entry name" value="Thioredoxin-like"/>
    <property type="match status" value="1"/>
</dbReference>
<dbReference type="PANTHER" id="PTHR28071:SF1">
    <property type="entry name" value="REDOX PROTEIN FMP46, MITOCHONDRIAL-RELATED"/>
    <property type="match status" value="1"/>
</dbReference>
<evidence type="ECO:0000256" key="6">
    <source>
        <dbReference type="ARBA" id="ARBA00023128"/>
    </source>
</evidence>
<dbReference type="Pfam" id="PF07955">
    <property type="entry name" value="DUF1687"/>
    <property type="match status" value="1"/>
</dbReference>